<feature type="domain" description="Disease resistance N-terminal" evidence="8">
    <location>
        <begin position="10"/>
        <end position="94"/>
    </location>
</feature>
<feature type="domain" description="R13L1/DRL21-like LRR repeat region" evidence="10">
    <location>
        <begin position="675"/>
        <end position="805"/>
    </location>
</feature>
<dbReference type="InterPro" id="IPR002182">
    <property type="entry name" value="NB-ARC"/>
</dbReference>
<protein>
    <recommendedName>
        <fullName evidence="13">Disease resistance protein RGA3</fullName>
    </recommendedName>
</protein>
<dbReference type="GO" id="GO:0043531">
    <property type="term" value="F:ADP binding"/>
    <property type="evidence" value="ECO:0007669"/>
    <property type="project" value="InterPro"/>
</dbReference>
<evidence type="ECO:0000259" key="10">
    <source>
        <dbReference type="Pfam" id="PF25019"/>
    </source>
</evidence>
<feature type="domain" description="NB-ARC" evidence="7">
    <location>
        <begin position="163"/>
        <end position="337"/>
    </location>
</feature>
<dbReference type="EMBL" id="JANJYI010000002">
    <property type="protein sequence ID" value="KAK2660008.1"/>
    <property type="molecule type" value="Genomic_DNA"/>
</dbReference>
<dbReference type="InterPro" id="IPR056789">
    <property type="entry name" value="LRR_R13L1-DRL21"/>
</dbReference>
<dbReference type="GO" id="GO:0006952">
    <property type="term" value="P:defense response"/>
    <property type="evidence" value="ECO:0007669"/>
    <property type="project" value="UniProtKB-KW"/>
</dbReference>
<evidence type="ECO:0000256" key="5">
    <source>
        <dbReference type="ARBA" id="ARBA00022840"/>
    </source>
</evidence>
<evidence type="ECO:0000259" key="8">
    <source>
        <dbReference type="Pfam" id="PF18052"/>
    </source>
</evidence>
<feature type="domain" description="Disease resistance protein winged helix" evidence="9">
    <location>
        <begin position="420"/>
        <end position="492"/>
    </location>
</feature>
<dbReference type="SUPFAM" id="SSF52058">
    <property type="entry name" value="L domain-like"/>
    <property type="match status" value="1"/>
</dbReference>
<name>A0AAD9XJ85_9ROSI</name>
<dbReference type="GO" id="GO:0005524">
    <property type="term" value="F:ATP binding"/>
    <property type="evidence" value="ECO:0007669"/>
    <property type="project" value="UniProtKB-KW"/>
</dbReference>
<dbReference type="Gene3D" id="1.10.8.430">
    <property type="entry name" value="Helical domain of apoptotic protease-activating factors"/>
    <property type="match status" value="1"/>
</dbReference>
<dbReference type="InterPro" id="IPR058922">
    <property type="entry name" value="WHD_DRP"/>
</dbReference>
<dbReference type="Gene3D" id="3.40.50.300">
    <property type="entry name" value="P-loop containing nucleotide triphosphate hydrolases"/>
    <property type="match status" value="1"/>
</dbReference>
<evidence type="ECO:0000259" key="9">
    <source>
        <dbReference type="Pfam" id="PF23559"/>
    </source>
</evidence>
<dbReference type="AlphaFoldDB" id="A0AAD9XJ85"/>
<dbReference type="CDD" id="cd14798">
    <property type="entry name" value="RX-CC_like"/>
    <property type="match status" value="1"/>
</dbReference>
<dbReference type="Gene3D" id="3.80.10.10">
    <property type="entry name" value="Ribonuclease Inhibitor"/>
    <property type="match status" value="3"/>
</dbReference>
<evidence type="ECO:0000256" key="1">
    <source>
        <dbReference type="ARBA" id="ARBA00022614"/>
    </source>
</evidence>
<feature type="domain" description="R13L1/DRL21-like LRR repeat region" evidence="10">
    <location>
        <begin position="1056"/>
        <end position="1120"/>
    </location>
</feature>
<evidence type="ECO:0000313" key="12">
    <source>
        <dbReference type="Proteomes" id="UP001280121"/>
    </source>
</evidence>
<dbReference type="Gene3D" id="1.20.5.4130">
    <property type="match status" value="1"/>
</dbReference>
<comment type="caution">
    <text evidence="11">The sequence shown here is derived from an EMBL/GenBank/DDBJ whole genome shotgun (WGS) entry which is preliminary data.</text>
</comment>
<dbReference type="FunFam" id="1.10.10.10:FF:000322">
    <property type="entry name" value="Probable disease resistance protein At1g63360"/>
    <property type="match status" value="1"/>
</dbReference>
<keyword evidence="6" id="KW-0175">Coiled coil</keyword>
<gene>
    <name evidence="11" type="ORF">Ddye_006541</name>
</gene>
<dbReference type="PANTHER" id="PTHR36766">
    <property type="entry name" value="PLANT BROAD-SPECTRUM MILDEW RESISTANCE PROTEIN RPW8"/>
    <property type="match status" value="1"/>
</dbReference>
<dbReference type="GO" id="GO:0051707">
    <property type="term" value="P:response to other organism"/>
    <property type="evidence" value="ECO:0007669"/>
    <property type="project" value="UniProtKB-ARBA"/>
</dbReference>
<evidence type="ECO:0000259" key="7">
    <source>
        <dbReference type="Pfam" id="PF00931"/>
    </source>
</evidence>
<keyword evidence="3" id="KW-0547">Nucleotide-binding</keyword>
<dbReference type="InterPro" id="IPR038005">
    <property type="entry name" value="RX-like_CC"/>
</dbReference>
<dbReference type="InterPro" id="IPR027417">
    <property type="entry name" value="P-loop_NTPase"/>
</dbReference>
<keyword evidence="12" id="KW-1185">Reference proteome</keyword>
<keyword evidence="5" id="KW-0067">ATP-binding</keyword>
<evidence type="ECO:0008006" key="13">
    <source>
        <dbReference type="Google" id="ProtNLM"/>
    </source>
</evidence>
<dbReference type="PANTHER" id="PTHR36766:SF59">
    <property type="entry name" value="DISEASE RESISTANCE PROTEIN RGA2-LIKE"/>
    <property type="match status" value="1"/>
</dbReference>
<dbReference type="Pfam" id="PF18052">
    <property type="entry name" value="Rx_N"/>
    <property type="match status" value="1"/>
</dbReference>
<evidence type="ECO:0000256" key="2">
    <source>
        <dbReference type="ARBA" id="ARBA00022737"/>
    </source>
</evidence>
<keyword evidence="4" id="KW-0611">Plant defense</keyword>
<dbReference type="Gene3D" id="1.10.10.10">
    <property type="entry name" value="Winged helix-like DNA-binding domain superfamily/Winged helix DNA-binding domain"/>
    <property type="match status" value="1"/>
</dbReference>
<dbReference type="InterPro" id="IPR041118">
    <property type="entry name" value="Rx_N"/>
</dbReference>
<dbReference type="InterPro" id="IPR036388">
    <property type="entry name" value="WH-like_DNA-bd_sf"/>
</dbReference>
<accession>A0AAD9XJ85</accession>
<dbReference type="Pfam" id="PF00931">
    <property type="entry name" value="NB-ARC"/>
    <property type="match status" value="1"/>
</dbReference>
<dbReference type="SUPFAM" id="SSF52047">
    <property type="entry name" value="RNI-like"/>
    <property type="match status" value="1"/>
</dbReference>
<reference evidence="11" key="1">
    <citation type="journal article" date="2023" name="Plant J.">
        <title>Genome sequences and population genomics provide insights into the demographic history, inbreeding, and mutation load of two 'living fossil' tree species of Dipteronia.</title>
        <authorList>
            <person name="Feng Y."/>
            <person name="Comes H.P."/>
            <person name="Chen J."/>
            <person name="Zhu S."/>
            <person name="Lu R."/>
            <person name="Zhang X."/>
            <person name="Li P."/>
            <person name="Qiu J."/>
            <person name="Olsen K.M."/>
            <person name="Qiu Y."/>
        </authorList>
    </citation>
    <scope>NUCLEOTIDE SEQUENCE</scope>
    <source>
        <strain evidence="11">KIB01</strain>
    </source>
</reference>
<evidence type="ECO:0000256" key="3">
    <source>
        <dbReference type="ARBA" id="ARBA00022741"/>
    </source>
</evidence>
<evidence type="ECO:0000256" key="6">
    <source>
        <dbReference type="SAM" id="Coils"/>
    </source>
</evidence>
<dbReference type="Proteomes" id="UP001280121">
    <property type="component" value="Unassembled WGS sequence"/>
</dbReference>
<keyword evidence="2" id="KW-0677">Repeat</keyword>
<evidence type="ECO:0000256" key="4">
    <source>
        <dbReference type="ARBA" id="ARBA00022821"/>
    </source>
</evidence>
<feature type="coiled-coil region" evidence="6">
    <location>
        <begin position="109"/>
        <end position="136"/>
    </location>
</feature>
<proteinExistence type="predicted"/>
<dbReference type="InterPro" id="IPR042197">
    <property type="entry name" value="Apaf_helical"/>
</dbReference>
<dbReference type="PRINTS" id="PR00364">
    <property type="entry name" value="DISEASERSIST"/>
</dbReference>
<sequence length="1157" mass="131204">MAEIVLSPLLEVVFDKLANPLLEEIANRFNLRKELKKLRRTLRVIQAVLEDAEERQLTDGALKIWLQELKEVAYDMEDLFDEFSPEALMSRNRGDFAQQVLNLVPFANLSEMFSKLKQIKETLEILAEERSNFNLRVGALNTSSGSRRKTGSYIIQSEILGREDDKRRIVQVLFSTDNRTYGEVSVVSVVGLGGLGKTTLAQLVYNDEQVRSHFDMKIWVCVNDDFDVEKIMISIIESASRCKCDLFGMDVLQFRLCELLSGKRYLLVLDDVWNKDDYEWDRLRSVLRSGGEGSRIIVTTRNEKVASIMDSTYIHHLEGLSDENCWDLFKQRAFSRNEEEHTNLVAIGKQIAKKCGGIPLAAKTLGSLMRFKREEREWLLVLESDLWNVFESENGIFPALRLSYSHMPSHLKGCFAYCSIFPKNYIIKKEKLIQLWIAAGLIQSPKGIQSLEFVGNEYFDDLVWMFFFQDVQKSDNGNIIECKMHDIIYDLAHSVVGDEYMMLEYGNVAENLSQIRHSSVICNISLHTIPEALYEAKKLRTLILVFPKGDLGAVPPDVFSSFRYLRALDLSGSGIKKLHESISSFKFLRYLDISDTHIFELPESVCNLWNLQVMNLSGCYNLIDLPNCISSMSKLRHLIISGCSRLIKMPALIGKLVFLQTLPMFIVGNEAGKSLDQLRSLNLGGELIIKHLENVRNVREALEADLIGKQNLHSLCLSWGNDQNGLNRNSADSDLHREVLICLRPHKYLKKLSINGYQGTRFPQWIGAAKIPNITELTLINCRRCEYLPPLGELPFLKLLYLQGMDEVKNIGPEFYAKGTTGGFPLLKELTFIDFPHLEYWWNSYSSGEFPSLVKLTITKCSRLKNMPRFPCLQHLQLYHCSGMILKSALNLTSITILVIDGFSDQLGSLEKLLHNNALLISLTISSCLKLHSIPPTLGKLTSLKSLTIRWLKELSALPQELQNLTSLESLEIIECDNLTTLPEDIQCLGSLRTLSIENCNNLTSLPKNLQFLTALEHLTIMYCPKLVSLPEDLQHLTALKSLSILNCPELASLPEGLQYVTTLQNLELHSCRGLRVLPEWVANLNSLKSLALSECHNLTILPGGLQSVSSLQHLSIRDCPDLEERCKMNVGEDWQKIHHIAHIYIGSRESASSSSH</sequence>
<dbReference type="Pfam" id="PF25019">
    <property type="entry name" value="LRR_R13L1-DRL21"/>
    <property type="match status" value="2"/>
</dbReference>
<dbReference type="FunFam" id="3.40.50.300:FF:001091">
    <property type="entry name" value="Probable disease resistance protein At1g61300"/>
    <property type="match status" value="1"/>
</dbReference>
<keyword evidence="1" id="KW-0433">Leucine-rich repeat</keyword>
<evidence type="ECO:0000313" key="11">
    <source>
        <dbReference type="EMBL" id="KAK2660008.1"/>
    </source>
</evidence>
<dbReference type="InterPro" id="IPR032675">
    <property type="entry name" value="LRR_dom_sf"/>
</dbReference>
<dbReference type="SUPFAM" id="SSF52540">
    <property type="entry name" value="P-loop containing nucleoside triphosphate hydrolases"/>
    <property type="match status" value="1"/>
</dbReference>
<dbReference type="Pfam" id="PF23559">
    <property type="entry name" value="WHD_DRP"/>
    <property type="match status" value="1"/>
</dbReference>
<organism evidence="11 12">
    <name type="scientific">Dipteronia dyeriana</name>
    <dbReference type="NCBI Taxonomy" id="168575"/>
    <lineage>
        <taxon>Eukaryota</taxon>
        <taxon>Viridiplantae</taxon>
        <taxon>Streptophyta</taxon>
        <taxon>Embryophyta</taxon>
        <taxon>Tracheophyta</taxon>
        <taxon>Spermatophyta</taxon>
        <taxon>Magnoliopsida</taxon>
        <taxon>eudicotyledons</taxon>
        <taxon>Gunneridae</taxon>
        <taxon>Pentapetalae</taxon>
        <taxon>rosids</taxon>
        <taxon>malvids</taxon>
        <taxon>Sapindales</taxon>
        <taxon>Sapindaceae</taxon>
        <taxon>Hippocastanoideae</taxon>
        <taxon>Acereae</taxon>
        <taxon>Dipteronia</taxon>
    </lineage>
</organism>